<evidence type="ECO:0000313" key="1">
    <source>
        <dbReference type="EMBL" id="MCG7948093.1"/>
    </source>
</evidence>
<proteinExistence type="predicted"/>
<reference evidence="1" key="1">
    <citation type="journal article" date="2021" name="Proc. Natl. Acad. Sci. U.S.A.">
        <title>Global biogeography of chemosynthetic symbionts reveals both localized and globally distributed symbiont groups. .</title>
        <authorList>
            <person name="Osvatic J.T."/>
            <person name="Wilkins L.G.E."/>
            <person name="Leibrecht L."/>
            <person name="Leray M."/>
            <person name="Zauner S."/>
            <person name="Polzin J."/>
            <person name="Camacho Y."/>
            <person name="Gros O."/>
            <person name="van Gils J.A."/>
            <person name="Eisen J.A."/>
            <person name="Petersen J.M."/>
            <person name="Yuen B."/>
        </authorList>
    </citation>
    <scope>NUCLEOTIDE SEQUENCE</scope>
    <source>
        <strain evidence="1">MAGclacostrist064TRANS</strain>
    </source>
</reference>
<dbReference type="EMBL" id="JAEPCM010000617">
    <property type="protein sequence ID" value="MCG7948093.1"/>
    <property type="molecule type" value="Genomic_DNA"/>
</dbReference>
<organism evidence="1 2">
    <name type="scientific">Candidatus Thiodiazotropha taylori</name>
    <dbReference type="NCBI Taxonomy" id="2792791"/>
    <lineage>
        <taxon>Bacteria</taxon>
        <taxon>Pseudomonadati</taxon>
        <taxon>Pseudomonadota</taxon>
        <taxon>Gammaproteobacteria</taxon>
        <taxon>Chromatiales</taxon>
        <taxon>Sedimenticolaceae</taxon>
        <taxon>Candidatus Thiodiazotropha</taxon>
    </lineage>
</organism>
<protein>
    <submittedName>
        <fullName evidence="1">Calcium-binding protein</fullName>
    </submittedName>
</protein>
<dbReference type="AlphaFoldDB" id="A0A9E4T3F6"/>
<accession>A0A9E4T3F6</accession>
<feature type="non-terminal residue" evidence="1">
    <location>
        <position position="298"/>
    </location>
</feature>
<dbReference type="Proteomes" id="UP000886667">
    <property type="component" value="Unassembled WGS sequence"/>
</dbReference>
<evidence type="ECO:0000313" key="2">
    <source>
        <dbReference type="Proteomes" id="UP000886667"/>
    </source>
</evidence>
<sequence length="298" mass="32248">MNRVFFKGIDWGSLAFLILLTLFAGNSRAETVCAQVKIEIKQELTLERQAFDAMMRINNGLDTLPINNVNVTVNFADEDGNSVLASSDPDNTLAQFFIRIDTMDNIADVSGYGSVLPSTTAEIHWLIIPAPGAAENNPTGKLYFVGATLDYTLGGEPESVTVTPDFITVKPLPNLTLDYFLTREVNADDPETPAIEPIEPYTLGVRVQNNGIAEARNLKIDSAQPKIIENEQGLLIGFEITGSSVDDQPSAPTLLIDFGTIAGNSSKVGRWDMISTLSGEFVEFTATFTHADELGGAL</sequence>
<gene>
    <name evidence="1" type="ORF">JAZ07_17250</name>
</gene>
<comment type="caution">
    <text evidence="1">The sequence shown here is derived from an EMBL/GenBank/DDBJ whole genome shotgun (WGS) entry which is preliminary data.</text>
</comment>
<name>A0A9E4T3F6_9GAMM</name>